<accession>A0A0F8ZQL3</accession>
<evidence type="ECO:0000256" key="1">
    <source>
        <dbReference type="SAM" id="MobiDB-lite"/>
    </source>
</evidence>
<feature type="region of interest" description="Disordered" evidence="1">
    <location>
        <begin position="116"/>
        <end position="168"/>
    </location>
</feature>
<feature type="non-terminal residue" evidence="2">
    <location>
        <position position="168"/>
    </location>
</feature>
<name>A0A0F8ZQL3_9ZZZZ</name>
<protein>
    <submittedName>
        <fullName evidence="2">Uncharacterized protein</fullName>
    </submittedName>
</protein>
<comment type="caution">
    <text evidence="2">The sequence shown here is derived from an EMBL/GenBank/DDBJ whole genome shotgun (WGS) entry which is preliminary data.</text>
</comment>
<evidence type="ECO:0000313" key="2">
    <source>
        <dbReference type="EMBL" id="KKK68699.1"/>
    </source>
</evidence>
<dbReference type="EMBL" id="LAZR01059006">
    <property type="protein sequence ID" value="KKK68699.1"/>
    <property type="molecule type" value="Genomic_DNA"/>
</dbReference>
<sequence length="168" mass="18377">MLLRKARKASNTWYRLGRPMITSGEQAGQRDQERIVVSIQIVPEDVFDQYGDRKVSGFTLSEIAEMVETGVGKTIWSNPEDQVTGIVLAKIEIGAGMYQVSLTELKQILSESGGKILSTPSPVDDKDRARMRGEKDPEVKVVVVQGQAGPPPAERQSASEIATLLGHE</sequence>
<proteinExistence type="predicted"/>
<gene>
    <name evidence="2" type="ORF">LCGC14_2941420</name>
</gene>
<feature type="compositionally biased region" description="Basic and acidic residues" evidence="1">
    <location>
        <begin position="123"/>
        <end position="139"/>
    </location>
</feature>
<organism evidence="2">
    <name type="scientific">marine sediment metagenome</name>
    <dbReference type="NCBI Taxonomy" id="412755"/>
    <lineage>
        <taxon>unclassified sequences</taxon>
        <taxon>metagenomes</taxon>
        <taxon>ecological metagenomes</taxon>
    </lineage>
</organism>
<reference evidence="2" key="1">
    <citation type="journal article" date="2015" name="Nature">
        <title>Complex archaea that bridge the gap between prokaryotes and eukaryotes.</title>
        <authorList>
            <person name="Spang A."/>
            <person name="Saw J.H."/>
            <person name="Jorgensen S.L."/>
            <person name="Zaremba-Niedzwiedzka K."/>
            <person name="Martijn J."/>
            <person name="Lind A.E."/>
            <person name="van Eijk R."/>
            <person name="Schleper C."/>
            <person name="Guy L."/>
            <person name="Ettema T.J."/>
        </authorList>
    </citation>
    <scope>NUCLEOTIDE SEQUENCE</scope>
</reference>
<dbReference type="AlphaFoldDB" id="A0A0F8ZQL3"/>